<evidence type="ECO:0000313" key="5">
    <source>
        <dbReference type="Proteomes" id="UP001218218"/>
    </source>
</evidence>
<dbReference type="AlphaFoldDB" id="A0AAD7A381"/>
<dbReference type="InterPro" id="IPR004136">
    <property type="entry name" value="NMO"/>
</dbReference>
<accession>A0AAD7A381</accession>
<keyword evidence="2" id="KW-0288">FMN</keyword>
<dbReference type="Gene3D" id="3.20.20.70">
    <property type="entry name" value="Aldolase class I"/>
    <property type="match status" value="1"/>
</dbReference>
<evidence type="ECO:0000256" key="2">
    <source>
        <dbReference type="ARBA" id="ARBA00022643"/>
    </source>
</evidence>
<dbReference type="InterPro" id="IPR013785">
    <property type="entry name" value="Aldolase_TIM"/>
</dbReference>
<keyword evidence="5" id="KW-1185">Reference proteome</keyword>
<dbReference type="CDD" id="cd04730">
    <property type="entry name" value="NPD_like"/>
    <property type="match status" value="1"/>
</dbReference>
<dbReference type="Proteomes" id="UP001218218">
    <property type="component" value="Unassembled WGS sequence"/>
</dbReference>
<dbReference type="GO" id="GO:0018580">
    <property type="term" value="F:nitronate monooxygenase activity"/>
    <property type="evidence" value="ECO:0007669"/>
    <property type="project" value="InterPro"/>
</dbReference>
<dbReference type="SUPFAM" id="SSF51412">
    <property type="entry name" value="Inosine monophosphate dehydrogenase (IMPDH)"/>
    <property type="match status" value="1"/>
</dbReference>
<dbReference type="EMBL" id="JARIHO010000017">
    <property type="protein sequence ID" value="KAJ7348615.1"/>
    <property type="molecule type" value="Genomic_DNA"/>
</dbReference>
<dbReference type="PROSITE" id="PS51257">
    <property type="entry name" value="PROKAR_LIPOPROTEIN"/>
    <property type="match status" value="1"/>
</dbReference>
<dbReference type="PANTHER" id="PTHR32332">
    <property type="entry name" value="2-NITROPROPANE DIOXYGENASE"/>
    <property type="match status" value="1"/>
</dbReference>
<evidence type="ECO:0000256" key="1">
    <source>
        <dbReference type="ARBA" id="ARBA00022630"/>
    </source>
</evidence>
<keyword evidence="3" id="KW-0560">Oxidoreductase</keyword>
<proteinExistence type="predicted"/>
<protein>
    <submittedName>
        <fullName evidence="4">2-nitropropane dioxygenase</fullName>
    </submittedName>
</protein>
<evidence type="ECO:0000313" key="4">
    <source>
        <dbReference type="EMBL" id="KAJ7348615.1"/>
    </source>
</evidence>
<reference evidence="4" key="1">
    <citation type="submission" date="2023-03" db="EMBL/GenBank/DDBJ databases">
        <title>Massive genome expansion in bonnet fungi (Mycena s.s.) driven by repeated elements and novel gene families across ecological guilds.</title>
        <authorList>
            <consortium name="Lawrence Berkeley National Laboratory"/>
            <person name="Harder C.B."/>
            <person name="Miyauchi S."/>
            <person name="Viragh M."/>
            <person name="Kuo A."/>
            <person name="Thoen E."/>
            <person name="Andreopoulos B."/>
            <person name="Lu D."/>
            <person name="Skrede I."/>
            <person name="Drula E."/>
            <person name="Henrissat B."/>
            <person name="Morin E."/>
            <person name="Kohler A."/>
            <person name="Barry K."/>
            <person name="LaButti K."/>
            <person name="Morin E."/>
            <person name="Salamov A."/>
            <person name="Lipzen A."/>
            <person name="Mereny Z."/>
            <person name="Hegedus B."/>
            <person name="Baldrian P."/>
            <person name="Stursova M."/>
            <person name="Weitz H."/>
            <person name="Taylor A."/>
            <person name="Grigoriev I.V."/>
            <person name="Nagy L.G."/>
            <person name="Martin F."/>
            <person name="Kauserud H."/>
        </authorList>
    </citation>
    <scope>NUCLEOTIDE SEQUENCE</scope>
    <source>
        <strain evidence="4">CBHHK002</strain>
    </source>
</reference>
<dbReference type="Pfam" id="PF03060">
    <property type="entry name" value="NMO"/>
    <property type="match status" value="1"/>
</dbReference>
<dbReference type="GO" id="GO:0051213">
    <property type="term" value="F:dioxygenase activity"/>
    <property type="evidence" value="ECO:0007669"/>
    <property type="project" value="UniProtKB-KW"/>
</dbReference>
<organism evidence="4 5">
    <name type="scientific">Mycena albidolilacea</name>
    <dbReference type="NCBI Taxonomy" id="1033008"/>
    <lineage>
        <taxon>Eukaryota</taxon>
        <taxon>Fungi</taxon>
        <taxon>Dikarya</taxon>
        <taxon>Basidiomycota</taxon>
        <taxon>Agaricomycotina</taxon>
        <taxon>Agaricomycetes</taxon>
        <taxon>Agaricomycetidae</taxon>
        <taxon>Agaricales</taxon>
        <taxon>Marasmiineae</taxon>
        <taxon>Mycenaceae</taxon>
        <taxon>Mycena</taxon>
    </lineage>
</organism>
<evidence type="ECO:0000256" key="3">
    <source>
        <dbReference type="ARBA" id="ARBA00023002"/>
    </source>
</evidence>
<comment type="caution">
    <text evidence="4">The sequence shown here is derived from an EMBL/GenBank/DDBJ whole genome shotgun (WGS) entry which is preliminary data.</text>
</comment>
<gene>
    <name evidence="4" type="ORF">DFH08DRAFT_960004</name>
</gene>
<name>A0AAD7A381_9AGAR</name>
<dbReference type="PANTHER" id="PTHR32332:SF31">
    <property type="entry name" value="2-NITROPROPANE DIOXYGENASE FAMILY, PUTATIVE (AFU_ORTHOLOGUE AFUA_2G09850)-RELATED"/>
    <property type="match status" value="1"/>
</dbReference>
<keyword evidence="1" id="KW-0285">Flavoprotein</keyword>
<keyword evidence="4" id="KW-0223">Dioxygenase</keyword>
<sequence length="343" mass="36296">MIPLRTPLTKSLKITTPIVCAPMAFACTPALAAEVSAAGGFGCIGAGFDSTRLLREKIHEVRTRLNIAQGVPVPIAIGFIGWILDITESSDDPRLLAILDELPTAVWLAFGGDLEKYIDQIQAHNRKTGRSTFIFVIVHSVEDVRRAAGKGVDAVVVQGIEAGGHGRGDAPPLFALLQAVLNDIQTSNGGPLVLAAGGISTGSQIASLLTMGADGVVLGTRFLFTPECEYSAAQKKVLLQADLGATVRTLAYDDVGRTNGWPPNFNGRAIANEVMDDLKAGLSLEQRIEKFDESTRNGEDSRLVIWAGVGVGLTGEIKGAADVLRELHEEAVVHLQRSTGLLG</sequence>